<reference evidence="1 2" key="1">
    <citation type="journal article" date="2019" name="Int. J. Syst. Evol. Microbiol.">
        <title>The Global Catalogue of Microorganisms (GCM) 10K type strain sequencing project: providing services to taxonomists for standard genome sequencing and annotation.</title>
        <authorList>
            <consortium name="The Broad Institute Genomics Platform"/>
            <consortium name="The Broad Institute Genome Sequencing Center for Infectious Disease"/>
            <person name="Wu L."/>
            <person name="Ma J."/>
        </authorList>
    </citation>
    <scope>NUCLEOTIDE SEQUENCE [LARGE SCALE GENOMIC DNA]</scope>
    <source>
        <strain evidence="1 2">JCM 16328</strain>
    </source>
</reference>
<dbReference type="Proteomes" id="UP001500420">
    <property type="component" value="Unassembled WGS sequence"/>
</dbReference>
<evidence type="ECO:0000313" key="1">
    <source>
        <dbReference type="EMBL" id="GAA0677951.1"/>
    </source>
</evidence>
<dbReference type="RefSeq" id="WP_343774642.1">
    <property type="nucleotide sequence ID" value="NZ_BAAADV010000007.1"/>
</dbReference>
<proteinExistence type="predicted"/>
<dbReference type="AlphaFoldDB" id="A0AAV3TBE7"/>
<accession>A0AAV3TBE7</accession>
<comment type="caution">
    <text evidence="1">The sequence shown here is derived from an EMBL/GenBank/DDBJ whole genome shotgun (WGS) entry which is preliminary data.</text>
</comment>
<sequence length="253" mass="27894">MDGERVPDSFASHVLVVSESVDTNDEIGVHNDVLSAILDRSDTIDLWADADLVGDEYPDVAASLREAFERIEKGRYRGALPDCRSALDALLATEGVYRFVGLERLDARVDDQLLARYVPDHSKFRIDATAAEGLDAELRRTLADAEAGILPARTLAEWSSDGIQYELRPPSLCTDRSCWGLTGVTAVRLDDADRRIELNWAEPSGVLQRAADLLFPDSPRAFAFDDEAAYRDAADAFELIAKRLEIPVERASA</sequence>
<dbReference type="EMBL" id="BAAADV010000007">
    <property type="protein sequence ID" value="GAA0677951.1"/>
    <property type="molecule type" value="Genomic_DNA"/>
</dbReference>
<evidence type="ECO:0000313" key="2">
    <source>
        <dbReference type="Proteomes" id="UP001500420"/>
    </source>
</evidence>
<name>A0AAV3TBE7_9EURY</name>
<keyword evidence="2" id="KW-1185">Reference proteome</keyword>
<gene>
    <name evidence="1" type="ORF">GCM10009020_27650</name>
</gene>
<protein>
    <submittedName>
        <fullName evidence="1">Uncharacterized protein</fullName>
    </submittedName>
</protein>
<organism evidence="1 2">
    <name type="scientific">Natronoarchaeum mannanilyticum</name>
    <dbReference type="NCBI Taxonomy" id="926360"/>
    <lineage>
        <taxon>Archaea</taxon>
        <taxon>Methanobacteriati</taxon>
        <taxon>Methanobacteriota</taxon>
        <taxon>Stenosarchaea group</taxon>
        <taxon>Halobacteria</taxon>
        <taxon>Halobacteriales</taxon>
        <taxon>Natronoarchaeaceae</taxon>
    </lineage>
</organism>